<evidence type="ECO:0000313" key="3">
    <source>
        <dbReference type="Proteomes" id="UP001642409"/>
    </source>
</evidence>
<comment type="caution">
    <text evidence="1">The sequence shown here is derived from an EMBL/GenBank/DDBJ whole genome shotgun (WGS) entry which is preliminary data.</text>
</comment>
<organism evidence="1">
    <name type="scientific">Hexamita inflata</name>
    <dbReference type="NCBI Taxonomy" id="28002"/>
    <lineage>
        <taxon>Eukaryota</taxon>
        <taxon>Metamonada</taxon>
        <taxon>Diplomonadida</taxon>
        <taxon>Hexamitidae</taxon>
        <taxon>Hexamitinae</taxon>
        <taxon>Hexamita</taxon>
    </lineage>
</organism>
<name>A0AA86P8Y8_9EUKA</name>
<keyword evidence="3" id="KW-1185">Reference proteome</keyword>
<protein>
    <submittedName>
        <fullName evidence="2">Hypothetical_protein</fullName>
    </submittedName>
</protein>
<dbReference type="EMBL" id="CATOUU010000564">
    <property type="protein sequence ID" value="CAI9934327.1"/>
    <property type="molecule type" value="Genomic_DNA"/>
</dbReference>
<dbReference type="EMBL" id="CAXDID020000088">
    <property type="protein sequence ID" value="CAL6021231.1"/>
    <property type="molecule type" value="Genomic_DNA"/>
</dbReference>
<reference evidence="1" key="1">
    <citation type="submission" date="2023-06" db="EMBL/GenBank/DDBJ databases">
        <authorList>
            <person name="Kurt Z."/>
        </authorList>
    </citation>
    <scope>NUCLEOTIDE SEQUENCE</scope>
</reference>
<reference evidence="2 3" key="2">
    <citation type="submission" date="2024-07" db="EMBL/GenBank/DDBJ databases">
        <authorList>
            <person name="Akdeniz Z."/>
        </authorList>
    </citation>
    <scope>NUCLEOTIDE SEQUENCE [LARGE SCALE GENOMIC DNA]</scope>
</reference>
<evidence type="ECO:0000313" key="1">
    <source>
        <dbReference type="EMBL" id="CAI9934327.1"/>
    </source>
</evidence>
<accession>A0AA86P8Y8</accession>
<evidence type="ECO:0000313" key="2">
    <source>
        <dbReference type="EMBL" id="CAL6021231.1"/>
    </source>
</evidence>
<gene>
    <name evidence="1" type="ORF">HINF_LOCUS21972</name>
    <name evidence="2" type="ORF">HINF_LOCUS28070</name>
</gene>
<dbReference type="AlphaFoldDB" id="A0AA86P8Y8"/>
<proteinExistence type="predicted"/>
<sequence>MRTSMSRSSSSLSLQQEPLSLKRFKQSMIMMKPLQQSKSLNSNNTNSSLNINLKCLTIKEDDFELVQSKIKLNKGELEHQFERFNSLIDIEQSYQSRLRQINDECKMIKRKLEYKQ</sequence>
<dbReference type="Proteomes" id="UP001642409">
    <property type="component" value="Unassembled WGS sequence"/>
</dbReference>